<dbReference type="SMART" id="SM00054">
    <property type="entry name" value="EFh"/>
    <property type="match status" value="3"/>
</dbReference>
<proteinExistence type="predicted"/>
<protein>
    <recommendedName>
        <fullName evidence="3">EF-hand domain-containing protein</fullName>
    </recommendedName>
</protein>
<dbReference type="Proteomes" id="UP000242188">
    <property type="component" value="Unassembled WGS sequence"/>
</dbReference>
<organism evidence="4 5">
    <name type="scientific">Mizuhopecten yessoensis</name>
    <name type="common">Japanese scallop</name>
    <name type="synonym">Patinopecten yessoensis</name>
    <dbReference type="NCBI Taxonomy" id="6573"/>
    <lineage>
        <taxon>Eukaryota</taxon>
        <taxon>Metazoa</taxon>
        <taxon>Spiralia</taxon>
        <taxon>Lophotrochozoa</taxon>
        <taxon>Mollusca</taxon>
        <taxon>Bivalvia</taxon>
        <taxon>Autobranchia</taxon>
        <taxon>Pteriomorphia</taxon>
        <taxon>Pectinida</taxon>
        <taxon>Pectinoidea</taxon>
        <taxon>Pectinidae</taxon>
        <taxon>Mizuhopecten</taxon>
    </lineage>
</organism>
<name>A0A210Q456_MIZYE</name>
<comment type="caution">
    <text evidence="4">The sequence shown here is derived from an EMBL/GenBank/DDBJ whole genome shotgun (WGS) entry which is preliminary data.</text>
</comment>
<dbReference type="GO" id="GO:0005509">
    <property type="term" value="F:calcium ion binding"/>
    <property type="evidence" value="ECO:0007669"/>
    <property type="project" value="InterPro"/>
</dbReference>
<dbReference type="EMBL" id="NEDP02005089">
    <property type="protein sequence ID" value="OWF43501.1"/>
    <property type="molecule type" value="Genomic_DNA"/>
</dbReference>
<accession>A0A210Q456</accession>
<evidence type="ECO:0000256" key="1">
    <source>
        <dbReference type="ARBA" id="ARBA00022837"/>
    </source>
</evidence>
<feature type="signal peptide" evidence="2">
    <location>
        <begin position="1"/>
        <end position="19"/>
    </location>
</feature>
<dbReference type="PROSITE" id="PS00018">
    <property type="entry name" value="EF_HAND_1"/>
    <property type="match status" value="2"/>
</dbReference>
<dbReference type="Pfam" id="PF13202">
    <property type="entry name" value="EF-hand_5"/>
    <property type="match status" value="1"/>
</dbReference>
<feature type="domain" description="EF-hand" evidence="3">
    <location>
        <begin position="43"/>
        <end position="78"/>
    </location>
</feature>
<dbReference type="InterPro" id="IPR002048">
    <property type="entry name" value="EF_hand_dom"/>
</dbReference>
<evidence type="ECO:0000313" key="4">
    <source>
        <dbReference type="EMBL" id="OWF43501.1"/>
    </source>
</evidence>
<feature type="domain" description="EF-hand" evidence="3">
    <location>
        <begin position="151"/>
        <end position="186"/>
    </location>
</feature>
<keyword evidence="2" id="KW-0732">Signal</keyword>
<keyword evidence="5" id="KW-1185">Reference proteome</keyword>
<dbReference type="PROSITE" id="PS50222">
    <property type="entry name" value="EF_HAND_2"/>
    <property type="match status" value="2"/>
</dbReference>
<evidence type="ECO:0000259" key="3">
    <source>
        <dbReference type="PROSITE" id="PS50222"/>
    </source>
</evidence>
<dbReference type="OrthoDB" id="6041188at2759"/>
<keyword evidence="1" id="KW-0106">Calcium</keyword>
<dbReference type="InterPro" id="IPR011992">
    <property type="entry name" value="EF-hand-dom_pair"/>
</dbReference>
<gene>
    <name evidence="4" type="ORF">KP79_PYT04151</name>
</gene>
<evidence type="ECO:0000256" key="2">
    <source>
        <dbReference type="SAM" id="SignalP"/>
    </source>
</evidence>
<dbReference type="SUPFAM" id="SSF47473">
    <property type="entry name" value="EF-hand"/>
    <property type="match status" value="1"/>
</dbReference>
<reference evidence="4 5" key="1">
    <citation type="journal article" date="2017" name="Nat. Ecol. Evol.">
        <title>Scallop genome provides insights into evolution of bilaterian karyotype and development.</title>
        <authorList>
            <person name="Wang S."/>
            <person name="Zhang J."/>
            <person name="Jiao W."/>
            <person name="Li J."/>
            <person name="Xun X."/>
            <person name="Sun Y."/>
            <person name="Guo X."/>
            <person name="Huan P."/>
            <person name="Dong B."/>
            <person name="Zhang L."/>
            <person name="Hu X."/>
            <person name="Sun X."/>
            <person name="Wang J."/>
            <person name="Zhao C."/>
            <person name="Wang Y."/>
            <person name="Wang D."/>
            <person name="Huang X."/>
            <person name="Wang R."/>
            <person name="Lv J."/>
            <person name="Li Y."/>
            <person name="Zhang Z."/>
            <person name="Liu B."/>
            <person name="Lu W."/>
            <person name="Hui Y."/>
            <person name="Liang J."/>
            <person name="Zhou Z."/>
            <person name="Hou R."/>
            <person name="Li X."/>
            <person name="Liu Y."/>
            <person name="Li H."/>
            <person name="Ning X."/>
            <person name="Lin Y."/>
            <person name="Zhao L."/>
            <person name="Xing Q."/>
            <person name="Dou J."/>
            <person name="Li Y."/>
            <person name="Mao J."/>
            <person name="Guo H."/>
            <person name="Dou H."/>
            <person name="Li T."/>
            <person name="Mu C."/>
            <person name="Jiang W."/>
            <person name="Fu Q."/>
            <person name="Fu X."/>
            <person name="Miao Y."/>
            <person name="Liu J."/>
            <person name="Yu Q."/>
            <person name="Li R."/>
            <person name="Liao H."/>
            <person name="Li X."/>
            <person name="Kong Y."/>
            <person name="Jiang Z."/>
            <person name="Chourrout D."/>
            <person name="Li R."/>
            <person name="Bao Z."/>
        </authorList>
    </citation>
    <scope>NUCLEOTIDE SEQUENCE [LARGE SCALE GENOMIC DNA]</scope>
    <source>
        <strain evidence="4 5">PY_sf001</strain>
    </source>
</reference>
<dbReference type="STRING" id="6573.A0A210Q456"/>
<dbReference type="Gene3D" id="1.10.238.10">
    <property type="entry name" value="EF-hand"/>
    <property type="match status" value="2"/>
</dbReference>
<dbReference type="InterPro" id="IPR018247">
    <property type="entry name" value="EF_Hand_1_Ca_BS"/>
</dbReference>
<evidence type="ECO:0000313" key="5">
    <source>
        <dbReference type="Proteomes" id="UP000242188"/>
    </source>
</evidence>
<sequence length="242" mass="26854">MLTQIFLAATLAAVASAQAGPLDMFGLINVLYMKADKNFDGIISEPELTSVFEGFDLNKDHNVTMAEFTGLWKLLTHQSQEHAEAFFHLADLTNDNVINSDDLSLMYHVFDIDHTGVVTAKNFATKWVQIIQETPFAVLYERADKDHNNQLTATEFNGFFNSFDFNSDGSVDKAEFEHGWSSSLFGTSADADHIFPQITTTGMIGATQMGPLYTKYNDDHDDHLTIIEVSKMAAMQPPAPTS</sequence>
<dbReference type="AlphaFoldDB" id="A0A210Q456"/>
<feature type="chain" id="PRO_5012781180" description="EF-hand domain-containing protein" evidence="2">
    <location>
        <begin position="20"/>
        <end position="242"/>
    </location>
</feature>